<keyword evidence="3" id="KW-1185">Reference proteome</keyword>
<dbReference type="RefSeq" id="WP_248391825.1">
    <property type="nucleotide sequence ID" value="NZ_CP096203.1"/>
</dbReference>
<dbReference type="Pfam" id="PF13575">
    <property type="entry name" value="DUF4135"/>
    <property type="match status" value="1"/>
</dbReference>
<name>A0ABY4K647_9FLAO</name>
<dbReference type="NCBIfam" id="TIGR03897">
    <property type="entry name" value="lanti_2_LanM"/>
    <property type="match status" value="1"/>
</dbReference>
<evidence type="ECO:0000313" key="2">
    <source>
        <dbReference type="EMBL" id="UPQ75675.1"/>
    </source>
</evidence>
<proteinExistence type="predicted"/>
<dbReference type="InterPro" id="IPR017146">
    <property type="entry name" value="Lanti_2_LanM"/>
</dbReference>
<gene>
    <name evidence="2" type="primary">lanM</name>
    <name evidence="2" type="ORF">M0D58_16700</name>
</gene>
<evidence type="ECO:0000259" key="1">
    <source>
        <dbReference type="Pfam" id="PF13575"/>
    </source>
</evidence>
<dbReference type="EMBL" id="CP096203">
    <property type="protein sequence ID" value="UPQ75675.1"/>
    <property type="molecule type" value="Genomic_DNA"/>
</dbReference>
<sequence>MKTQTVHTSAFRKISFIDIVYPYCEEFIHNCELSGFLKEKLSIALLEELSVLSELVIQYELEKFRKFGNRDFHAFVEYITDILPQKYPVLDNLLRIKVKGFSAHTSNIINRFLKDKTEIFEAFKIPYEKLEIQDIEINLGDGHNGEATSMITLHNGIKLIYKPRSTDITNAYNAFIDWFNETVNVNLQTFKTLDCDHYSWIEFVDYHEINSDTALQKYYFNAGIILVISMILNSKDCHRENVISGKQNPVIIDHETIIQPIELKTWKSSESISTDFSVLESFLIATNNSGFALDCAGYGIQTKVEATEITKKIIPKNSIDSERVTQYSKKSLVEKNIPKYNGNYIFANEYRKDFIKGFDFAYDLFLKLKHQLISDNKPLASFNNKQIRYVWRPTYVYFRILKYLRSPEFMSNFKSYESKLHDLLSKAYTAEDMRQFDFILDHEMKQMAQGDIPIFNLNTNNTFLDVNPRFKLFQFNSVEYIKHRISNLSENHKKIQLGYINEWLDI</sequence>
<organism evidence="2 3">
    <name type="scientific">Chryseobacterium nepalense</name>
    <dbReference type="NCBI Taxonomy" id="1854498"/>
    <lineage>
        <taxon>Bacteria</taxon>
        <taxon>Pseudomonadati</taxon>
        <taxon>Bacteroidota</taxon>
        <taxon>Flavobacteriia</taxon>
        <taxon>Flavobacteriales</taxon>
        <taxon>Weeksellaceae</taxon>
        <taxon>Chryseobacterium group</taxon>
        <taxon>Chryseobacterium</taxon>
    </lineage>
</organism>
<feature type="domain" description="Lantibiotic biosynthesis protein dehydration" evidence="1">
    <location>
        <begin position="87"/>
        <end position="457"/>
    </location>
</feature>
<dbReference type="InterPro" id="IPR025410">
    <property type="entry name" value="Lant_dehyd"/>
</dbReference>
<protein>
    <submittedName>
        <fullName evidence="2">Type 2 lanthipeptide synthetase LanM</fullName>
    </submittedName>
</protein>
<dbReference type="Proteomes" id="UP000830552">
    <property type="component" value="Chromosome"/>
</dbReference>
<accession>A0ABY4K647</accession>
<evidence type="ECO:0000313" key="3">
    <source>
        <dbReference type="Proteomes" id="UP000830552"/>
    </source>
</evidence>
<reference evidence="2" key="1">
    <citation type="submission" date="2022-04" db="EMBL/GenBank/DDBJ databases">
        <title>Evolutionary, genomic, and biogeographic characterization of Chryseobacterium nepalense represented by a plastic-degrading bacterium AC3.</title>
        <authorList>
            <person name="Yin Z."/>
            <person name="Liu X."/>
            <person name="Wang D."/>
            <person name="Xie Z."/>
        </authorList>
    </citation>
    <scope>NUCLEOTIDE SEQUENCE</scope>
    <source>
        <strain evidence="2">AC3</strain>
    </source>
</reference>